<evidence type="ECO:0000256" key="1">
    <source>
        <dbReference type="ARBA" id="ARBA00004123"/>
    </source>
</evidence>
<evidence type="ECO:0000259" key="7">
    <source>
        <dbReference type="PROSITE" id="PS50048"/>
    </source>
</evidence>
<keyword evidence="5" id="KW-0539">Nucleus</keyword>
<dbReference type="PROSITE" id="PS00463">
    <property type="entry name" value="ZN2_CY6_FUNGAL_1"/>
    <property type="match status" value="1"/>
</dbReference>
<feature type="compositionally biased region" description="Polar residues" evidence="6">
    <location>
        <begin position="86"/>
        <end position="97"/>
    </location>
</feature>
<dbReference type="InterPro" id="IPR001138">
    <property type="entry name" value="Zn2Cys6_DnaBD"/>
</dbReference>
<keyword evidence="4" id="KW-0804">Transcription</keyword>
<keyword evidence="2" id="KW-0479">Metal-binding</keyword>
<dbReference type="PANTHER" id="PTHR47338">
    <property type="entry name" value="ZN(II)2CYS6 TRANSCRIPTION FACTOR (EUROFUNG)-RELATED"/>
    <property type="match status" value="1"/>
</dbReference>
<comment type="subcellular location">
    <subcellularLocation>
        <location evidence="1">Nucleus</location>
    </subcellularLocation>
</comment>
<accession>A0A9P3FEJ8</accession>
<gene>
    <name evidence="8" type="ORF">CKM354_000437400</name>
</gene>
<evidence type="ECO:0000256" key="2">
    <source>
        <dbReference type="ARBA" id="ARBA00022723"/>
    </source>
</evidence>
<organism evidence="8 9">
    <name type="scientific">Cercospora kikuchii</name>
    <dbReference type="NCBI Taxonomy" id="84275"/>
    <lineage>
        <taxon>Eukaryota</taxon>
        <taxon>Fungi</taxon>
        <taxon>Dikarya</taxon>
        <taxon>Ascomycota</taxon>
        <taxon>Pezizomycotina</taxon>
        <taxon>Dothideomycetes</taxon>
        <taxon>Dothideomycetidae</taxon>
        <taxon>Mycosphaerellales</taxon>
        <taxon>Mycosphaerellaceae</taxon>
        <taxon>Cercospora</taxon>
    </lineage>
</organism>
<dbReference type="AlphaFoldDB" id="A0A9P3FEJ8"/>
<evidence type="ECO:0000313" key="9">
    <source>
        <dbReference type="Proteomes" id="UP000825890"/>
    </source>
</evidence>
<dbReference type="SMART" id="SM00066">
    <property type="entry name" value="GAL4"/>
    <property type="match status" value="1"/>
</dbReference>
<dbReference type="Proteomes" id="UP000825890">
    <property type="component" value="Unassembled WGS sequence"/>
</dbReference>
<keyword evidence="9" id="KW-1185">Reference proteome</keyword>
<dbReference type="GO" id="GO:0008270">
    <property type="term" value="F:zinc ion binding"/>
    <property type="evidence" value="ECO:0007669"/>
    <property type="project" value="InterPro"/>
</dbReference>
<feature type="domain" description="Zn(2)-C6 fungal-type" evidence="7">
    <location>
        <begin position="27"/>
        <end position="57"/>
    </location>
</feature>
<dbReference type="GO" id="GO:0005634">
    <property type="term" value="C:nucleus"/>
    <property type="evidence" value="ECO:0007669"/>
    <property type="project" value="UniProtKB-SubCell"/>
</dbReference>
<dbReference type="CDD" id="cd00067">
    <property type="entry name" value="GAL4"/>
    <property type="match status" value="1"/>
</dbReference>
<keyword evidence="3" id="KW-0805">Transcription regulation</keyword>
<dbReference type="PROSITE" id="PS50048">
    <property type="entry name" value="ZN2_CY6_FUNGAL_2"/>
    <property type="match status" value="1"/>
</dbReference>
<dbReference type="EMBL" id="BOLY01000002">
    <property type="protein sequence ID" value="GIZ41057.1"/>
    <property type="molecule type" value="Genomic_DNA"/>
</dbReference>
<reference evidence="8 9" key="1">
    <citation type="submission" date="2021-01" db="EMBL/GenBank/DDBJ databases">
        <title>Cercospora kikuchii MAFF 305040 whole genome shotgun sequence.</title>
        <authorList>
            <person name="Kashiwa T."/>
            <person name="Suzuki T."/>
        </authorList>
    </citation>
    <scope>NUCLEOTIDE SEQUENCE [LARGE SCALE GENOMIC DNA]</scope>
    <source>
        <strain evidence="8 9">MAFF 305040</strain>
    </source>
</reference>
<dbReference type="RefSeq" id="XP_044655544.1">
    <property type="nucleotide sequence ID" value="XM_044799609.1"/>
</dbReference>
<comment type="caution">
    <text evidence="8">The sequence shown here is derived from an EMBL/GenBank/DDBJ whole genome shotgun (WGS) entry which is preliminary data.</text>
</comment>
<proteinExistence type="predicted"/>
<evidence type="ECO:0000256" key="3">
    <source>
        <dbReference type="ARBA" id="ARBA00023015"/>
    </source>
</evidence>
<dbReference type="InterPro" id="IPR036864">
    <property type="entry name" value="Zn2-C6_fun-type_DNA-bd_sf"/>
</dbReference>
<feature type="compositionally biased region" description="Basic and acidic residues" evidence="6">
    <location>
        <begin position="134"/>
        <end position="146"/>
    </location>
</feature>
<evidence type="ECO:0000256" key="5">
    <source>
        <dbReference type="ARBA" id="ARBA00023242"/>
    </source>
</evidence>
<dbReference type="PANTHER" id="PTHR47338:SF23">
    <property type="entry name" value="ZN(II)2CYS6 TRANSCRIPTION FACTOR (EUROFUNG)"/>
    <property type="match status" value="1"/>
</dbReference>
<dbReference type="InterPro" id="IPR050815">
    <property type="entry name" value="TF_fung"/>
</dbReference>
<dbReference type="Pfam" id="PF00172">
    <property type="entry name" value="Zn_clus"/>
    <property type="match status" value="1"/>
</dbReference>
<evidence type="ECO:0000256" key="4">
    <source>
        <dbReference type="ARBA" id="ARBA00023163"/>
    </source>
</evidence>
<dbReference type="SUPFAM" id="SSF57701">
    <property type="entry name" value="Zn2/Cys6 DNA-binding domain"/>
    <property type="match status" value="1"/>
</dbReference>
<protein>
    <recommendedName>
        <fullName evidence="7">Zn(2)-C6 fungal-type domain-containing protein</fullName>
    </recommendedName>
</protein>
<dbReference type="Gene3D" id="4.10.240.10">
    <property type="entry name" value="Zn(2)-C6 fungal-type DNA-binding domain"/>
    <property type="match status" value="1"/>
</dbReference>
<dbReference type="GO" id="GO:0000981">
    <property type="term" value="F:DNA-binding transcription factor activity, RNA polymerase II-specific"/>
    <property type="evidence" value="ECO:0007669"/>
    <property type="project" value="InterPro"/>
</dbReference>
<feature type="region of interest" description="Disordered" evidence="6">
    <location>
        <begin position="86"/>
        <end position="146"/>
    </location>
</feature>
<evidence type="ECO:0000256" key="6">
    <source>
        <dbReference type="SAM" id="MobiDB-lite"/>
    </source>
</evidence>
<dbReference type="GeneID" id="68289949"/>
<dbReference type="OrthoDB" id="3364175at2759"/>
<evidence type="ECO:0000313" key="8">
    <source>
        <dbReference type="EMBL" id="GIZ41057.1"/>
    </source>
</evidence>
<sequence>MSASNGDTEDGTGPDLEQFISATEALACEKCRKAKLRCSKERPSCSHCRRTQSECTYATKRMKPGVKPGAIEAIHRRLDLLEQRAEQQANTVHSPSTGEAFPDASNVISNKAQNRGRTFECSHTSNFHSQQEAKGQRGELSNHRHP</sequence>
<feature type="compositionally biased region" description="Polar residues" evidence="6">
    <location>
        <begin position="106"/>
        <end position="133"/>
    </location>
</feature>
<name>A0A9P3FEJ8_9PEZI</name>